<dbReference type="InterPro" id="IPR009729">
    <property type="entry name" value="Gal-3-0_sulfotransfrase"/>
</dbReference>
<evidence type="ECO:0000313" key="10">
    <source>
        <dbReference type="EMBL" id="KAK9401072.1"/>
    </source>
</evidence>
<evidence type="ECO:0000256" key="1">
    <source>
        <dbReference type="ARBA" id="ARBA00004323"/>
    </source>
</evidence>
<keyword evidence="4" id="KW-0812">Transmembrane</keyword>
<sequence>MKTIEAEFDLVLISECFDEFMMLLKEIWCWDLDDVVSFPLSKRDITKSQLSKDSVEKLKSWNKLDWELYMYFNKTIWKKIYLHIGKECIKQEVKVLQEKQIQLAKIYLQEGDSVSPKETRPDISPTAVWHSGSAKVLGYNLNWIRQQEDVLADGDF</sequence>
<dbReference type="GO" id="GO:0000139">
    <property type="term" value="C:Golgi membrane"/>
    <property type="evidence" value="ECO:0007669"/>
    <property type="project" value="UniProtKB-SubCell"/>
</dbReference>
<keyword evidence="7" id="KW-0333">Golgi apparatus</keyword>
<name>A0AAW1BGZ2_CROAD</name>
<dbReference type="GO" id="GO:0001733">
    <property type="term" value="F:galactosylceramide sulfotransferase activity"/>
    <property type="evidence" value="ECO:0007669"/>
    <property type="project" value="InterPro"/>
</dbReference>
<comment type="caution">
    <text evidence="10">The sequence shown here is derived from an EMBL/GenBank/DDBJ whole genome shotgun (WGS) entry which is preliminary data.</text>
</comment>
<keyword evidence="8" id="KW-0472">Membrane</keyword>
<comment type="similarity">
    <text evidence="2">Belongs to the galactose-3-O-sulfotransferase family.</text>
</comment>
<comment type="subcellular location">
    <subcellularLocation>
        <location evidence="1">Golgi apparatus membrane</location>
        <topology evidence="1">Single-pass type II membrane protein</topology>
    </subcellularLocation>
</comment>
<gene>
    <name evidence="10" type="ORF">NXF25_011786</name>
</gene>
<dbReference type="Gene3D" id="3.40.50.300">
    <property type="entry name" value="P-loop containing nucleotide triphosphate hydrolases"/>
    <property type="match status" value="1"/>
</dbReference>
<dbReference type="GO" id="GO:0009247">
    <property type="term" value="P:glycolipid biosynthetic process"/>
    <property type="evidence" value="ECO:0007669"/>
    <property type="project" value="InterPro"/>
</dbReference>
<dbReference type="Pfam" id="PF06990">
    <property type="entry name" value="Gal-3-0_sulfotr"/>
    <property type="match status" value="1"/>
</dbReference>
<evidence type="ECO:0000256" key="7">
    <source>
        <dbReference type="ARBA" id="ARBA00023034"/>
    </source>
</evidence>
<dbReference type="AlphaFoldDB" id="A0AAW1BGZ2"/>
<keyword evidence="3" id="KW-0808">Transferase</keyword>
<evidence type="ECO:0000256" key="2">
    <source>
        <dbReference type="ARBA" id="ARBA00008124"/>
    </source>
</evidence>
<dbReference type="PANTHER" id="PTHR14647">
    <property type="entry name" value="GALACTOSE-3-O-SULFOTRANSFERASE"/>
    <property type="match status" value="1"/>
</dbReference>
<evidence type="ECO:0000256" key="3">
    <source>
        <dbReference type="ARBA" id="ARBA00022679"/>
    </source>
</evidence>
<keyword evidence="9" id="KW-0325">Glycoprotein</keyword>
<dbReference type="InterPro" id="IPR027417">
    <property type="entry name" value="P-loop_NTPase"/>
</dbReference>
<evidence type="ECO:0000256" key="6">
    <source>
        <dbReference type="ARBA" id="ARBA00022989"/>
    </source>
</evidence>
<keyword evidence="6" id="KW-1133">Transmembrane helix</keyword>
<reference evidence="10 11" key="1">
    <citation type="journal article" date="2024" name="Proc. Natl. Acad. Sci. U.S.A.">
        <title>The genetic regulatory architecture and epigenomic basis for age-related changes in rattlesnake venom.</title>
        <authorList>
            <person name="Hogan M.P."/>
            <person name="Holding M.L."/>
            <person name="Nystrom G.S."/>
            <person name="Colston T.J."/>
            <person name="Bartlett D.A."/>
            <person name="Mason A.J."/>
            <person name="Ellsworth S.A."/>
            <person name="Rautsaw R.M."/>
            <person name="Lawrence K.C."/>
            <person name="Strickland J.L."/>
            <person name="He B."/>
            <person name="Fraser P."/>
            <person name="Margres M.J."/>
            <person name="Gilbert D.M."/>
            <person name="Gibbs H.L."/>
            <person name="Parkinson C.L."/>
            <person name="Rokyta D.R."/>
        </authorList>
    </citation>
    <scope>NUCLEOTIDE SEQUENCE [LARGE SCALE GENOMIC DNA]</scope>
    <source>
        <strain evidence="10">DRR0105</strain>
    </source>
</reference>
<evidence type="ECO:0000313" key="11">
    <source>
        <dbReference type="Proteomes" id="UP001474421"/>
    </source>
</evidence>
<accession>A0AAW1BGZ2</accession>
<evidence type="ECO:0000256" key="8">
    <source>
        <dbReference type="ARBA" id="ARBA00023136"/>
    </source>
</evidence>
<evidence type="ECO:0000256" key="9">
    <source>
        <dbReference type="ARBA" id="ARBA00023180"/>
    </source>
</evidence>
<dbReference type="EMBL" id="JAOTOJ010000005">
    <property type="protein sequence ID" value="KAK9401072.1"/>
    <property type="molecule type" value="Genomic_DNA"/>
</dbReference>
<organism evidence="10 11">
    <name type="scientific">Crotalus adamanteus</name>
    <name type="common">Eastern diamondback rattlesnake</name>
    <dbReference type="NCBI Taxonomy" id="8729"/>
    <lineage>
        <taxon>Eukaryota</taxon>
        <taxon>Metazoa</taxon>
        <taxon>Chordata</taxon>
        <taxon>Craniata</taxon>
        <taxon>Vertebrata</taxon>
        <taxon>Euteleostomi</taxon>
        <taxon>Lepidosauria</taxon>
        <taxon>Squamata</taxon>
        <taxon>Bifurcata</taxon>
        <taxon>Unidentata</taxon>
        <taxon>Episquamata</taxon>
        <taxon>Toxicofera</taxon>
        <taxon>Serpentes</taxon>
        <taxon>Colubroidea</taxon>
        <taxon>Viperidae</taxon>
        <taxon>Crotalinae</taxon>
        <taxon>Crotalus</taxon>
    </lineage>
</organism>
<evidence type="ECO:0000256" key="4">
    <source>
        <dbReference type="ARBA" id="ARBA00022692"/>
    </source>
</evidence>
<protein>
    <submittedName>
        <fullName evidence="10">Uncharacterized protein</fullName>
    </submittedName>
</protein>
<dbReference type="PANTHER" id="PTHR14647:SF62">
    <property type="entry name" value="GALACTOSE-3-O-SULFOTRANSFERASE 2"/>
    <property type="match status" value="1"/>
</dbReference>
<keyword evidence="11" id="KW-1185">Reference proteome</keyword>
<dbReference type="Proteomes" id="UP001474421">
    <property type="component" value="Unassembled WGS sequence"/>
</dbReference>
<evidence type="ECO:0000256" key="5">
    <source>
        <dbReference type="ARBA" id="ARBA00022968"/>
    </source>
</evidence>
<proteinExistence type="inferred from homology"/>
<keyword evidence="5" id="KW-0735">Signal-anchor</keyword>